<sequence length="95" mass="10509">MRRVSIADLKAHLIEYVDAAKAGEEIIVTDRQKPVARLGPVGAPLCRDAHITGLIRAGLARPAVRTLSREFWERSRPRDREARALAGLIAERTEG</sequence>
<dbReference type="InterPro" id="IPR051416">
    <property type="entry name" value="phD-YefM_TA_antitoxins"/>
</dbReference>
<protein>
    <recommendedName>
        <fullName evidence="2">Antitoxin</fullName>
    </recommendedName>
</protein>
<dbReference type="InterPro" id="IPR036165">
    <property type="entry name" value="YefM-like_sf"/>
</dbReference>
<reference evidence="3 4" key="1">
    <citation type="journal article" date="2019" name="Nat. Microbiol.">
        <title>Mediterranean grassland soil C-N compound turnover is dependent on rainfall and depth, and is mediated by genomically divergent microorganisms.</title>
        <authorList>
            <person name="Diamond S."/>
            <person name="Andeer P.F."/>
            <person name="Li Z."/>
            <person name="Crits-Christoph A."/>
            <person name="Burstein D."/>
            <person name="Anantharaman K."/>
            <person name="Lane K.R."/>
            <person name="Thomas B.C."/>
            <person name="Pan C."/>
            <person name="Northen T.R."/>
            <person name="Banfield J.F."/>
        </authorList>
    </citation>
    <scope>NUCLEOTIDE SEQUENCE [LARGE SCALE GENOMIC DNA]</scope>
    <source>
        <strain evidence="3">NP_7</strain>
    </source>
</reference>
<comment type="function">
    <text evidence="2">Antitoxin component of a type II toxin-antitoxin (TA) system.</text>
</comment>
<proteinExistence type="inferred from homology"/>
<evidence type="ECO:0000256" key="1">
    <source>
        <dbReference type="ARBA" id="ARBA00009981"/>
    </source>
</evidence>
<evidence type="ECO:0000313" key="4">
    <source>
        <dbReference type="Proteomes" id="UP000320048"/>
    </source>
</evidence>
<evidence type="ECO:0000256" key="2">
    <source>
        <dbReference type="RuleBase" id="RU362080"/>
    </source>
</evidence>
<comment type="similarity">
    <text evidence="1 2">Belongs to the phD/YefM antitoxin family.</text>
</comment>
<dbReference type="Gene3D" id="3.40.1620.10">
    <property type="entry name" value="YefM-like domain"/>
    <property type="match status" value="1"/>
</dbReference>
<comment type="caution">
    <text evidence="3">The sequence shown here is derived from an EMBL/GenBank/DDBJ whole genome shotgun (WGS) entry which is preliminary data.</text>
</comment>
<dbReference type="Pfam" id="PF02604">
    <property type="entry name" value="PhdYeFM_antitox"/>
    <property type="match status" value="1"/>
</dbReference>
<evidence type="ECO:0000313" key="3">
    <source>
        <dbReference type="EMBL" id="TMI79493.1"/>
    </source>
</evidence>
<dbReference type="EMBL" id="VBAO01000281">
    <property type="protein sequence ID" value="TMI79493.1"/>
    <property type="molecule type" value="Genomic_DNA"/>
</dbReference>
<name>A0A537J7L9_9BACT</name>
<dbReference type="PANTHER" id="PTHR35377">
    <property type="entry name" value="ANTITOXIN VAPB49-RELATED-RELATED"/>
    <property type="match status" value="1"/>
</dbReference>
<accession>A0A537J7L9</accession>
<dbReference type="NCBIfam" id="TIGR01552">
    <property type="entry name" value="phd_fam"/>
    <property type="match status" value="1"/>
</dbReference>
<dbReference type="AlphaFoldDB" id="A0A537J7L9"/>
<organism evidence="3 4">
    <name type="scientific">Candidatus Segetimicrobium genomatis</name>
    <dbReference type="NCBI Taxonomy" id="2569760"/>
    <lineage>
        <taxon>Bacteria</taxon>
        <taxon>Bacillati</taxon>
        <taxon>Candidatus Sysuimicrobiota</taxon>
        <taxon>Candidatus Sysuimicrobiia</taxon>
        <taxon>Candidatus Sysuimicrobiales</taxon>
        <taxon>Candidatus Segetimicrobiaceae</taxon>
        <taxon>Candidatus Segetimicrobium</taxon>
    </lineage>
</organism>
<dbReference type="SUPFAM" id="SSF143120">
    <property type="entry name" value="YefM-like"/>
    <property type="match status" value="1"/>
</dbReference>
<dbReference type="Proteomes" id="UP000320048">
    <property type="component" value="Unassembled WGS sequence"/>
</dbReference>
<gene>
    <name evidence="3" type="ORF">E6H04_10470</name>
</gene>
<dbReference type="InterPro" id="IPR006442">
    <property type="entry name" value="Antitoxin_Phd/YefM"/>
</dbReference>